<dbReference type="InParanoid" id="A0A6P5JTT6"/>
<dbReference type="AlphaFoldDB" id="A0A6P5JTT6"/>
<dbReference type="GeneID" id="110202530"/>
<dbReference type="PANTHER" id="PTHR34313">
    <property type="entry name" value="ENDOGENOUS RETROVIRUS GROUP K MEMBER 113 ENV POLYPROTEIN-RELATED"/>
    <property type="match status" value="1"/>
</dbReference>
<evidence type="ECO:0000313" key="2">
    <source>
        <dbReference type="Proteomes" id="UP000515140"/>
    </source>
</evidence>
<reference evidence="3" key="1">
    <citation type="submission" date="2025-08" db="UniProtKB">
        <authorList>
            <consortium name="RefSeq"/>
        </authorList>
    </citation>
    <scope>IDENTIFICATION</scope>
    <source>
        <tissue evidence="3">Spleen</tissue>
    </source>
</reference>
<keyword evidence="2" id="KW-1185">Reference proteome</keyword>
<name>A0A6P5JTT6_PHACI</name>
<evidence type="ECO:0000256" key="1">
    <source>
        <dbReference type="ARBA" id="ARBA00004328"/>
    </source>
</evidence>
<proteinExistence type="predicted"/>
<dbReference type="KEGG" id="pcw:110202530"/>
<accession>A0A6P5JTT6</accession>
<evidence type="ECO:0000313" key="3">
    <source>
        <dbReference type="RefSeq" id="XP_020834394.1"/>
    </source>
</evidence>
<comment type="subcellular location">
    <subcellularLocation>
        <location evidence="1">Virion</location>
    </subcellularLocation>
</comment>
<gene>
    <name evidence="3" type="primary">LOC110202530</name>
</gene>
<dbReference type="InterPro" id="IPR051255">
    <property type="entry name" value="Retroviral_env_glycoprotein"/>
</dbReference>
<organism evidence="2 3">
    <name type="scientific">Phascolarctos cinereus</name>
    <name type="common">Koala</name>
    <dbReference type="NCBI Taxonomy" id="38626"/>
    <lineage>
        <taxon>Eukaryota</taxon>
        <taxon>Metazoa</taxon>
        <taxon>Chordata</taxon>
        <taxon>Craniata</taxon>
        <taxon>Vertebrata</taxon>
        <taxon>Euteleostomi</taxon>
        <taxon>Mammalia</taxon>
        <taxon>Metatheria</taxon>
        <taxon>Diprotodontia</taxon>
        <taxon>Phascolarctidae</taxon>
        <taxon>Phascolarctos</taxon>
    </lineage>
</organism>
<dbReference type="PANTHER" id="PTHR34313:SF2">
    <property type="entry name" value="ENDOGENOUS RETROVIRUS GROUP K MEMBER 21 ENV POLYPROTEIN-LIKE"/>
    <property type="match status" value="1"/>
</dbReference>
<sequence length="484" mass="55230">MKEKSGLEVKMSDLYIQNKKKRRRMAKRRRSSRRKDERNKLYTVTYMILTTLILGLQITQTVAEENTTRWAFVTKPPWPRVVTWEETLPEVILQGSVSQGLGKEFNFVSTGNNSKPTIKFNFTGLALAPPLCVTKTNNTRNICVQLKNLTFRFEGTQFNETGPTKSIMHFQHFNITMLGIKGQWCDNSTPIMRPTKYSPCYLAMWPDKKEYPPWLDCVTAERHCININGTTLQSWHNYTKDINDSHTYSPAFGGYPKPAWILLNGKVEDQLWKAWAALGPIHLTSAWKRQESASFSDVACAQACLLGQFAFMWGKENNITITKLDSGEYNVTCMNCSVSECRGSKINDQLIFIVTQQKFALIPVKSKEWYHTRADHIFGIIEHKSDLVLRRQKRCISCVALGIVSLIALISSTVSIALSISTVQNEIVQVEFLNELAKNVSIGFATQKHIDTNFYHILEGMKETIIEIGDELDILEYCTHLQCD</sequence>
<protein>
    <submittedName>
        <fullName evidence="3">Uncharacterized protein LOC110202530</fullName>
    </submittedName>
</protein>
<dbReference type="RefSeq" id="XP_020834394.1">
    <property type="nucleotide sequence ID" value="XM_020978735.1"/>
</dbReference>
<dbReference type="Proteomes" id="UP000515140">
    <property type="component" value="Unplaced"/>
</dbReference>